<gene>
    <name evidence="3" type="ORF">MNBD_ALPHA08-1969</name>
</gene>
<keyword evidence="3" id="KW-0560">Oxidoreductase</keyword>
<reference evidence="3" key="1">
    <citation type="submission" date="2018-06" db="EMBL/GenBank/DDBJ databases">
        <authorList>
            <person name="Zhirakovskaya E."/>
        </authorList>
    </citation>
    <scope>NUCLEOTIDE SEQUENCE</scope>
</reference>
<dbReference type="SUPFAM" id="SSF55021">
    <property type="entry name" value="ACT-like"/>
    <property type="match status" value="1"/>
</dbReference>
<dbReference type="Pfam" id="PF01842">
    <property type="entry name" value="ACT"/>
    <property type="match status" value="1"/>
</dbReference>
<dbReference type="AlphaFoldDB" id="A0A3B0RLP4"/>
<dbReference type="InterPro" id="IPR002912">
    <property type="entry name" value="ACT_dom"/>
</dbReference>
<sequence>RGIKVDEVRQTKRGVYENYIRLIVKSETQTRSVAGTVFSDGKPRIIQIKGINMEAELGQHMLYVSNEDKPGFIGALGVALGDAGLNIATFNLGRQAEGDAAIALVEVDGGVSPEVLATLENLPHVRQAKALSF</sequence>
<dbReference type="GO" id="GO:0004617">
    <property type="term" value="F:phosphoglycerate dehydrogenase activity"/>
    <property type="evidence" value="ECO:0007669"/>
    <property type="project" value="UniProtKB-EC"/>
</dbReference>
<dbReference type="Pfam" id="PF19304">
    <property type="entry name" value="PGDH_inter"/>
    <property type="match status" value="1"/>
</dbReference>
<evidence type="ECO:0000313" key="3">
    <source>
        <dbReference type="EMBL" id="VAV94130.1"/>
    </source>
</evidence>
<dbReference type="SUPFAM" id="SSF143548">
    <property type="entry name" value="Serine metabolism enzymes domain"/>
    <property type="match status" value="1"/>
</dbReference>
<dbReference type="EMBL" id="UOEC01000115">
    <property type="protein sequence ID" value="VAV94130.1"/>
    <property type="molecule type" value="Genomic_DNA"/>
</dbReference>
<feature type="non-terminal residue" evidence="3">
    <location>
        <position position="1"/>
    </location>
</feature>
<dbReference type="InterPro" id="IPR029009">
    <property type="entry name" value="ASB_dom_sf"/>
</dbReference>
<dbReference type="Gene3D" id="3.30.1330.90">
    <property type="entry name" value="D-3-phosphoglycerate dehydrogenase, domain 3"/>
    <property type="match status" value="1"/>
</dbReference>
<dbReference type="InterPro" id="IPR045865">
    <property type="entry name" value="ACT-like_dom_sf"/>
</dbReference>
<feature type="domain" description="ACT" evidence="1">
    <location>
        <begin position="60"/>
        <end position="123"/>
    </location>
</feature>
<dbReference type="CDD" id="cd04902">
    <property type="entry name" value="ACT_3PGDH-xct"/>
    <property type="match status" value="1"/>
</dbReference>
<organism evidence="3">
    <name type="scientific">hydrothermal vent metagenome</name>
    <dbReference type="NCBI Taxonomy" id="652676"/>
    <lineage>
        <taxon>unclassified sequences</taxon>
        <taxon>metagenomes</taxon>
        <taxon>ecological metagenomes</taxon>
    </lineage>
</organism>
<dbReference type="InterPro" id="IPR045626">
    <property type="entry name" value="PGDH_ASB_dom"/>
</dbReference>
<feature type="domain" description="D-3-phosphoglycerate dehydrogenase ASB" evidence="2">
    <location>
        <begin position="1"/>
        <end position="49"/>
    </location>
</feature>
<evidence type="ECO:0000259" key="2">
    <source>
        <dbReference type="Pfam" id="PF19304"/>
    </source>
</evidence>
<evidence type="ECO:0000259" key="1">
    <source>
        <dbReference type="Pfam" id="PF01842"/>
    </source>
</evidence>
<dbReference type="Gene3D" id="3.30.70.260">
    <property type="match status" value="1"/>
</dbReference>
<dbReference type="FunFam" id="3.30.70.260:FF:000008">
    <property type="entry name" value="D-3-phosphoglycerate dehydrogenase, chloroplastic"/>
    <property type="match status" value="1"/>
</dbReference>
<protein>
    <submittedName>
        <fullName evidence="3">D-3-phosphoglycerate dehydrogenase</fullName>
        <ecNumber evidence="3">1.1.1.95</ecNumber>
    </submittedName>
</protein>
<name>A0A3B0RLP4_9ZZZZ</name>
<accession>A0A3B0RLP4</accession>
<proteinExistence type="predicted"/>
<dbReference type="EC" id="1.1.1.95" evidence="3"/>